<accession>A0A835JD41</accession>
<proteinExistence type="predicted"/>
<dbReference type="AlphaFoldDB" id="A0A835JD41"/>
<name>A0A835JD41_9ROSI</name>
<dbReference type="OrthoDB" id="828304at2759"/>
<protein>
    <submittedName>
        <fullName evidence="1">Uncharacterized protein</fullName>
    </submittedName>
</protein>
<evidence type="ECO:0000313" key="2">
    <source>
        <dbReference type="Proteomes" id="UP000657918"/>
    </source>
</evidence>
<evidence type="ECO:0000313" key="1">
    <source>
        <dbReference type="EMBL" id="KAF9666179.1"/>
    </source>
</evidence>
<dbReference type="Proteomes" id="UP000657918">
    <property type="component" value="Chromosome 16"/>
</dbReference>
<keyword evidence="2" id="KW-1185">Reference proteome</keyword>
<reference evidence="1 2" key="1">
    <citation type="submission" date="2020-10" db="EMBL/GenBank/DDBJ databases">
        <title>Plant Genome Project.</title>
        <authorList>
            <person name="Zhang R.-G."/>
        </authorList>
    </citation>
    <scope>NUCLEOTIDE SEQUENCE [LARGE SCALE GENOMIC DNA]</scope>
    <source>
        <strain evidence="1">FAFU-HL-1</strain>
        <tissue evidence="1">Leaf</tissue>
    </source>
</reference>
<sequence>MLFKWPLFCFRPCLSSTPPTGREIQQEKAAGPTCEIVGSIYDDKGGCKDEEETDSSANRSRKSFSSFGIERGFLKWVLGSNDKERCFDREKEPVHNGRKNVSDLPKMEKEPEAANVVQEAKHAMTVNSKVMAEEKITRGRNPGEGPVDNEVMEEAVSNGKENVKEDNILYFQESPSFRIYCVHNVSVDGDSNEGISKPGSGKKKKGKIQDCMAKWIFLLLSNSRVSKAMLLLESAPSSQLWEVIVGKHHYLLAPTPPSLSVASVLLLFGTRLDQFICNVQRFSFRCIVRCANIC</sequence>
<comment type="caution">
    <text evidence="1">The sequence shown here is derived from an EMBL/GenBank/DDBJ whole genome shotgun (WGS) entry which is preliminary data.</text>
</comment>
<gene>
    <name evidence="1" type="ORF">SADUNF_Sadunf16G0202600</name>
</gene>
<organism evidence="1 2">
    <name type="scientific">Salix dunnii</name>
    <dbReference type="NCBI Taxonomy" id="1413687"/>
    <lineage>
        <taxon>Eukaryota</taxon>
        <taxon>Viridiplantae</taxon>
        <taxon>Streptophyta</taxon>
        <taxon>Embryophyta</taxon>
        <taxon>Tracheophyta</taxon>
        <taxon>Spermatophyta</taxon>
        <taxon>Magnoliopsida</taxon>
        <taxon>eudicotyledons</taxon>
        <taxon>Gunneridae</taxon>
        <taxon>Pentapetalae</taxon>
        <taxon>rosids</taxon>
        <taxon>fabids</taxon>
        <taxon>Malpighiales</taxon>
        <taxon>Salicaceae</taxon>
        <taxon>Saliceae</taxon>
        <taxon>Salix</taxon>
    </lineage>
</organism>
<dbReference type="EMBL" id="JADGMS010000016">
    <property type="protein sequence ID" value="KAF9666179.1"/>
    <property type="molecule type" value="Genomic_DNA"/>
</dbReference>